<dbReference type="EMBL" id="CP045143">
    <property type="protein sequence ID" value="QFR23154.1"/>
    <property type="molecule type" value="Genomic_DNA"/>
</dbReference>
<evidence type="ECO:0000313" key="2">
    <source>
        <dbReference type="Proteomes" id="UP000326779"/>
    </source>
</evidence>
<dbReference type="KEGG" id="lhb:D1010_06920"/>
<protein>
    <submittedName>
        <fullName evidence="1">Uncharacterized protein</fullName>
    </submittedName>
</protein>
<evidence type="ECO:0000313" key="1">
    <source>
        <dbReference type="EMBL" id="QFR23154.1"/>
    </source>
</evidence>
<name>A0A5P8M4E5_9LACO</name>
<dbReference type="AlphaFoldDB" id="A0A5P8M4E5"/>
<dbReference type="RefSeq" id="WP_152260571.1">
    <property type="nucleotide sequence ID" value="NZ_CP045143.1"/>
</dbReference>
<accession>A0A5P8M4E5</accession>
<organism evidence="1 2">
    <name type="scientific">Schleiferilactobacillus harbinensis</name>
    <dbReference type="NCBI Taxonomy" id="304207"/>
    <lineage>
        <taxon>Bacteria</taxon>
        <taxon>Bacillati</taxon>
        <taxon>Bacillota</taxon>
        <taxon>Bacilli</taxon>
        <taxon>Lactobacillales</taxon>
        <taxon>Lactobacillaceae</taxon>
        <taxon>Schleiferilactobacillus</taxon>
    </lineage>
</organism>
<reference evidence="1 2" key="1">
    <citation type="submission" date="2019-10" db="EMBL/GenBank/DDBJ databases">
        <title>The completed genome of Lactobacillus harbinensis M1.</title>
        <authorList>
            <person name="Zheng Y."/>
        </authorList>
    </citation>
    <scope>NUCLEOTIDE SEQUENCE [LARGE SCALE GENOMIC DNA]</scope>
    <source>
        <strain evidence="1 2">M1</strain>
    </source>
</reference>
<dbReference type="Proteomes" id="UP000326779">
    <property type="component" value="Chromosome"/>
</dbReference>
<proteinExistence type="predicted"/>
<gene>
    <name evidence="1" type="ORF">D1010_06920</name>
</gene>
<sequence length="79" mass="9109">MASDQLQQGERYWRDWHEKYRGSEYYVTPTILASVAGEPDSSDEVEPFEKMVSDLGKDTDCDRNTDVLHVYSDGVLNDF</sequence>